<sequence length="127" mass="14084">MSSISTGLSQRWIRHHKLLMSPAPTLKKISLDPSSIPHNFTYVTAVSTIASKPNITETTVSFDATCNVCYSEKYYLQRHQHYGSPPSSHRAIIARSVAEQSPPQKTKLPPPSQDHRVGKLSQAPMTT</sequence>
<gene>
    <name evidence="2" type="ORF">PBRASI_LOCUS9680</name>
</gene>
<organism evidence="2 3">
    <name type="scientific">Paraglomus brasilianum</name>
    <dbReference type="NCBI Taxonomy" id="144538"/>
    <lineage>
        <taxon>Eukaryota</taxon>
        <taxon>Fungi</taxon>
        <taxon>Fungi incertae sedis</taxon>
        <taxon>Mucoromycota</taxon>
        <taxon>Glomeromycotina</taxon>
        <taxon>Glomeromycetes</taxon>
        <taxon>Paraglomerales</taxon>
        <taxon>Paraglomeraceae</taxon>
        <taxon>Paraglomus</taxon>
    </lineage>
</organism>
<keyword evidence="3" id="KW-1185">Reference proteome</keyword>
<name>A0A9N9GWB9_9GLOM</name>
<dbReference type="Proteomes" id="UP000789739">
    <property type="component" value="Unassembled WGS sequence"/>
</dbReference>
<evidence type="ECO:0000256" key="1">
    <source>
        <dbReference type="SAM" id="MobiDB-lite"/>
    </source>
</evidence>
<accession>A0A9N9GWB9</accession>
<feature type="non-terminal residue" evidence="2">
    <location>
        <position position="127"/>
    </location>
</feature>
<feature type="region of interest" description="Disordered" evidence="1">
    <location>
        <begin position="97"/>
        <end position="127"/>
    </location>
</feature>
<proteinExistence type="predicted"/>
<comment type="caution">
    <text evidence="2">The sequence shown here is derived from an EMBL/GenBank/DDBJ whole genome shotgun (WGS) entry which is preliminary data.</text>
</comment>
<evidence type="ECO:0000313" key="2">
    <source>
        <dbReference type="EMBL" id="CAG8639246.1"/>
    </source>
</evidence>
<dbReference type="EMBL" id="CAJVPI010002250">
    <property type="protein sequence ID" value="CAG8639246.1"/>
    <property type="molecule type" value="Genomic_DNA"/>
</dbReference>
<reference evidence="2" key="1">
    <citation type="submission" date="2021-06" db="EMBL/GenBank/DDBJ databases">
        <authorList>
            <person name="Kallberg Y."/>
            <person name="Tangrot J."/>
            <person name="Rosling A."/>
        </authorList>
    </citation>
    <scope>NUCLEOTIDE SEQUENCE</scope>
    <source>
        <strain evidence="2">BR232B</strain>
    </source>
</reference>
<dbReference type="AlphaFoldDB" id="A0A9N9GWB9"/>
<protein>
    <submittedName>
        <fullName evidence="2">6519_t:CDS:1</fullName>
    </submittedName>
</protein>
<evidence type="ECO:0000313" key="3">
    <source>
        <dbReference type="Proteomes" id="UP000789739"/>
    </source>
</evidence>